<dbReference type="EMBL" id="JAZHGC010000001">
    <property type="protein sequence ID" value="MEM5284385.1"/>
    <property type="molecule type" value="Genomic_DNA"/>
</dbReference>
<comment type="caution">
    <text evidence="1">The sequence shown here is derived from an EMBL/GenBank/DDBJ whole genome shotgun (WGS) entry which is preliminary data.</text>
</comment>
<keyword evidence="2" id="KW-1185">Reference proteome</keyword>
<name>A0ABU9Q4T2_9BURK</name>
<evidence type="ECO:0000313" key="2">
    <source>
        <dbReference type="Proteomes" id="UP001494588"/>
    </source>
</evidence>
<dbReference type="RefSeq" id="WP_201648368.1">
    <property type="nucleotide sequence ID" value="NZ_CAJHCS010000002.1"/>
</dbReference>
<organism evidence="1 2">
    <name type="scientific">Paraburkholderia sabiae</name>
    <dbReference type="NCBI Taxonomy" id="273251"/>
    <lineage>
        <taxon>Bacteria</taxon>
        <taxon>Pseudomonadati</taxon>
        <taxon>Pseudomonadota</taxon>
        <taxon>Betaproteobacteria</taxon>
        <taxon>Burkholderiales</taxon>
        <taxon>Burkholderiaceae</taxon>
        <taxon>Paraburkholderia</taxon>
    </lineage>
</organism>
<accession>A0ABU9Q4T2</accession>
<sequence length="127" mass="14565">MMRFTLGTPDRVVDCRTRRSLFPLPVISLDGLPVTCAFEAIRALFHLWAYVSPMESIESQMGEQKSFCDGENPHLSDAVQCRTRAHFMRSNPLFWPVLRASDVAEMHLSVFSLAAQNFYFVRPNRLL</sequence>
<proteinExistence type="predicted"/>
<reference evidence="1 2" key="1">
    <citation type="submission" date="2024-01" db="EMBL/GenBank/DDBJ databases">
        <title>The diversity of rhizobia nodulating Mimosa spp. in eleven states of Brazil covering several biomes is determined by host plant, location, and edaphic factors.</title>
        <authorList>
            <person name="Rouws L."/>
            <person name="Barauna A."/>
            <person name="Beukes C."/>
            <person name="De Faria S.M."/>
            <person name="Gross E."/>
            <person name="Dos Reis Junior F.B."/>
            <person name="Simon M."/>
            <person name="Maluk M."/>
            <person name="Odee D.W."/>
            <person name="Kenicer G."/>
            <person name="Young J.P.W."/>
            <person name="Reis V.M."/>
            <person name="Zilli J."/>
            <person name="James E.K."/>
        </authorList>
    </citation>
    <scope>NUCLEOTIDE SEQUENCE [LARGE SCALE GENOMIC DNA]</scope>
    <source>
        <strain evidence="1 2">JPY77</strain>
    </source>
</reference>
<dbReference type="Proteomes" id="UP001494588">
    <property type="component" value="Unassembled WGS sequence"/>
</dbReference>
<gene>
    <name evidence="1" type="ORF">V4C55_01640</name>
</gene>
<protein>
    <submittedName>
        <fullName evidence="1">Uncharacterized protein</fullName>
    </submittedName>
</protein>
<evidence type="ECO:0000313" key="1">
    <source>
        <dbReference type="EMBL" id="MEM5284385.1"/>
    </source>
</evidence>